<evidence type="ECO:0000313" key="1">
    <source>
        <dbReference type="EMBL" id="BBD07335.1"/>
    </source>
</evidence>
<dbReference type="KEGG" id="dfl:DFE_0609"/>
<accession>A0A2Z6AVY3</accession>
<dbReference type="Gene3D" id="1.10.357.10">
    <property type="entry name" value="Tetracycline Repressor, domain 2"/>
    <property type="match status" value="1"/>
</dbReference>
<protein>
    <submittedName>
        <fullName evidence="1">Regulatory protein TetR</fullName>
    </submittedName>
</protein>
<proteinExistence type="predicted"/>
<dbReference type="AlphaFoldDB" id="A0A2Z6AVY3"/>
<evidence type="ECO:0000313" key="2">
    <source>
        <dbReference type="Proteomes" id="UP000269883"/>
    </source>
</evidence>
<sequence>MPARTVISLTAPQELRDRILEATGEVISKRGPCKVTLSAIAIQAKVDEALITRLFGGLAHVLDDFAMSDRFWPPISELAGGDPQELSKRPLGDQMSVFFKNYLRALRRRPWTLAVMAEEGRQVCLLTHALAYIRERRALEFFEEILGDDPPPDIDLPAVILLMALAVSRTGILSTRLKSIGGVDLESDAGWERIERTIELMLTRALSES</sequence>
<organism evidence="1 2">
    <name type="scientific">Desulfovibrio ferrophilus</name>
    <dbReference type="NCBI Taxonomy" id="241368"/>
    <lineage>
        <taxon>Bacteria</taxon>
        <taxon>Pseudomonadati</taxon>
        <taxon>Thermodesulfobacteriota</taxon>
        <taxon>Desulfovibrionia</taxon>
        <taxon>Desulfovibrionales</taxon>
        <taxon>Desulfovibrionaceae</taxon>
        <taxon>Desulfovibrio</taxon>
    </lineage>
</organism>
<gene>
    <name evidence="1" type="ORF">DFE_0609</name>
</gene>
<dbReference type="EMBL" id="AP017378">
    <property type="protein sequence ID" value="BBD07335.1"/>
    <property type="molecule type" value="Genomic_DNA"/>
</dbReference>
<dbReference type="InterPro" id="IPR009057">
    <property type="entry name" value="Homeodomain-like_sf"/>
</dbReference>
<dbReference type="OrthoDB" id="9796019at2"/>
<reference evidence="1 2" key="1">
    <citation type="journal article" date="2018" name="Sci. Adv.">
        <title>Multi-heme cytochromes provide a pathway for survival in energy-limited environments.</title>
        <authorList>
            <person name="Deng X."/>
            <person name="Dohmae N."/>
            <person name="Nealson K.H."/>
            <person name="Hashimoto K."/>
            <person name="Okamoto A."/>
        </authorList>
    </citation>
    <scope>NUCLEOTIDE SEQUENCE [LARGE SCALE GENOMIC DNA]</scope>
    <source>
        <strain evidence="1 2">IS5</strain>
    </source>
</reference>
<dbReference type="RefSeq" id="WP_126376500.1">
    <property type="nucleotide sequence ID" value="NZ_AP017378.1"/>
</dbReference>
<dbReference type="SUPFAM" id="SSF46689">
    <property type="entry name" value="Homeodomain-like"/>
    <property type="match status" value="1"/>
</dbReference>
<name>A0A2Z6AVY3_9BACT</name>
<dbReference type="Proteomes" id="UP000269883">
    <property type="component" value="Chromosome"/>
</dbReference>
<keyword evidence="2" id="KW-1185">Reference proteome</keyword>